<dbReference type="RefSeq" id="WP_377914214.1">
    <property type="nucleotide sequence ID" value="NZ_JBHRZT010000032.1"/>
</dbReference>
<protein>
    <submittedName>
        <fullName evidence="1">Uncharacterized protein</fullName>
    </submittedName>
</protein>
<evidence type="ECO:0000313" key="1">
    <source>
        <dbReference type="EMBL" id="MFC3883596.1"/>
    </source>
</evidence>
<name>A0ABV8B308_9BACI</name>
<keyword evidence="2" id="KW-1185">Reference proteome</keyword>
<sequence>MRKMKKIRVVICILIVLPILLSLDSIAYDSNYYAKYRSPEGILFLSYTKEWDEQKLKELYGELIKNKHGQEISLLQEVRVRGGYSDYDIRGRYQALTNTITLYHGDSYTEPSSFRETLSHEYGHHFAYYYFKSHHFPFSKWANLRGLRNEPVRWDAFWNYSGDHHKWFPEEIIADDYVLLYGPTEKVDLKDVYSNEAFYLRTEHENQDIPNVLENKELHQYLEKVSGLKIDKDRLLKTPIVKKVRDDTLSFSVTPKTDVAYRLNLSFYEQQEDSYSEEGYYEMTVITSDHEGNEIVFPLEDSINEVASVPFNGYIKASVDVLDLNTSIGFQTDDFTIKVHDNHLVGTSALNGQK</sequence>
<accession>A0ABV8B308</accession>
<organism evidence="1 2">
    <name type="scientific">Bacillus songklensis</name>
    <dbReference type="NCBI Taxonomy" id="1069116"/>
    <lineage>
        <taxon>Bacteria</taxon>
        <taxon>Bacillati</taxon>
        <taxon>Bacillota</taxon>
        <taxon>Bacilli</taxon>
        <taxon>Bacillales</taxon>
        <taxon>Bacillaceae</taxon>
        <taxon>Bacillus</taxon>
    </lineage>
</organism>
<reference evidence="2" key="1">
    <citation type="journal article" date="2019" name="Int. J. Syst. Evol. Microbiol.">
        <title>The Global Catalogue of Microorganisms (GCM) 10K type strain sequencing project: providing services to taxonomists for standard genome sequencing and annotation.</title>
        <authorList>
            <consortium name="The Broad Institute Genomics Platform"/>
            <consortium name="The Broad Institute Genome Sequencing Center for Infectious Disease"/>
            <person name="Wu L."/>
            <person name="Ma J."/>
        </authorList>
    </citation>
    <scope>NUCLEOTIDE SEQUENCE [LARGE SCALE GENOMIC DNA]</scope>
    <source>
        <strain evidence="2">CCUG 61889</strain>
    </source>
</reference>
<dbReference type="Proteomes" id="UP001595752">
    <property type="component" value="Unassembled WGS sequence"/>
</dbReference>
<comment type="caution">
    <text evidence="1">The sequence shown here is derived from an EMBL/GenBank/DDBJ whole genome shotgun (WGS) entry which is preliminary data.</text>
</comment>
<dbReference type="EMBL" id="JBHRZT010000032">
    <property type="protein sequence ID" value="MFC3883596.1"/>
    <property type="molecule type" value="Genomic_DNA"/>
</dbReference>
<gene>
    <name evidence="1" type="ORF">ACFOU2_08770</name>
</gene>
<evidence type="ECO:0000313" key="2">
    <source>
        <dbReference type="Proteomes" id="UP001595752"/>
    </source>
</evidence>
<proteinExistence type="predicted"/>